<keyword evidence="3" id="KW-1185">Reference proteome</keyword>
<dbReference type="PROSITE" id="PS51257">
    <property type="entry name" value="PROKAR_LIPOPROTEIN"/>
    <property type="match status" value="1"/>
</dbReference>
<feature type="transmembrane region" description="Helical" evidence="1">
    <location>
        <begin position="21"/>
        <end position="54"/>
    </location>
</feature>
<name>A0AA44IWT5_9HYPH</name>
<dbReference type="Proteomes" id="UP001155820">
    <property type="component" value="Unassembled WGS sequence"/>
</dbReference>
<dbReference type="RefSeq" id="WP_072492903.1">
    <property type="nucleotide sequence ID" value="NZ_DAIQSG010000041.1"/>
</dbReference>
<dbReference type="EMBL" id="JABRWM010000002">
    <property type="protein sequence ID" value="NRF17813.1"/>
    <property type="molecule type" value="Genomic_DNA"/>
</dbReference>
<organism evidence="2 3">
    <name type="scientific">Agrobacterium pusense</name>
    <dbReference type="NCBI Taxonomy" id="648995"/>
    <lineage>
        <taxon>Bacteria</taxon>
        <taxon>Pseudomonadati</taxon>
        <taxon>Pseudomonadota</taxon>
        <taxon>Alphaproteobacteria</taxon>
        <taxon>Hyphomicrobiales</taxon>
        <taxon>Rhizobiaceae</taxon>
        <taxon>Rhizobium/Agrobacterium group</taxon>
        <taxon>Agrobacterium</taxon>
    </lineage>
</organism>
<sequence length="126" mass="14422">MAMYRKALIAFTVPFRALLLLLQIACFLLLSAACILVAAFVGYLIVLTFSYAFLPLETTENLWQWAADLYAQSPWFKAATITSFLLLVLPILRFWPARDPIAEAAHEREMVRFNDELIAARRRGLR</sequence>
<protein>
    <submittedName>
        <fullName evidence="2">Uncharacterized protein</fullName>
    </submittedName>
</protein>
<geneLocation type="plasmid" evidence="2">
    <name>unnamed2</name>
</geneLocation>
<keyword evidence="2" id="KW-0614">Plasmid</keyword>
<comment type="caution">
    <text evidence="2">The sequence shown here is derived from an EMBL/GenBank/DDBJ whole genome shotgun (WGS) entry which is preliminary data.</text>
</comment>
<reference evidence="2" key="1">
    <citation type="submission" date="2019-07" db="EMBL/GenBank/DDBJ databases">
        <title>FDA dAtabase for Regulatory Grade micrObial Sequences (FDA-ARGOS): Supporting development and validation of Infectious Disease Dx tests.</title>
        <authorList>
            <person name="Bachman M."/>
            <person name="Young C."/>
            <person name="Tallon L."/>
            <person name="Sadzewicz L."/>
            <person name="Vavikolanu K."/>
            <person name="Mehta A."/>
            <person name="Aluvathingal J."/>
            <person name="Nadendla S."/>
            <person name="Nandy P."/>
            <person name="Geyer C."/>
            <person name="Yan Y."/>
            <person name="Sichtig H."/>
        </authorList>
    </citation>
    <scope>NUCLEOTIDE SEQUENCE</scope>
    <source>
        <strain evidence="2">FDAARGOS_618</strain>
        <plasmid evidence="2">unnamed2</plasmid>
    </source>
</reference>
<dbReference type="AlphaFoldDB" id="A0AA44IWT5"/>
<feature type="transmembrane region" description="Helical" evidence="1">
    <location>
        <begin position="74"/>
        <end position="92"/>
    </location>
</feature>
<evidence type="ECO:0000313" key="2">
    <source>
        <dbReference type="EMBL" id="NRF17813.1"/>
    </source>
</evidence>
<keyword evidence="1" id="KW-0472">Membrane</keyword>
<proteinExistence type="predicted"/>
<accession>A0AA44IWT5</accession>
<keyword evidence="1" id="KW-1133">Transmembrane helix</keyword>
<evidence type="ECO:0000256" key="1">
    <source>
        <dbReference type="SAM" id="Phobius"/>
    </source>
</evidence>
<evidence type="ECO:0000313" key="3">
    <source>
        <dbReference type="Proteomes" id="UP001155820"/>
    </source>
</evidence>
<gene>
    <name evidence="2" type="ORF">FOB26_01415</name>
</gene>
<keyword evidence="1" id="KW-0812">Transmembrane</keyword>